<dbReference type="Proteomes" id="UP000035481">
    <property type="component" value="Unassembled WGS sequence"/>
</dbReference>
<sequence>MAATAFAACSTAANAGDICASVAQVAKVAAMKRLEGITAGQALAEVRAVPDPDARAAGAAILWFVYEANRDSHLTPNQVAAQMRADCLSTSTAQQ</sequence>
<organism evidence="1 2">
    <name type="scientific">Dyella japonica DSM 16301</name>
    <dbReference type="NCBI Taxonomy" id="1440762"/>
    <lineage>
        <taxon>Bacteria</taxon>
        <taxon>Pseudomonadati</taxon>
        <taxon>Pseudomonadota</taxon>
        <taxon>Gammaproteobacteria</taxon>
        <taxon>Lysobacterales</taxon>
        <taxon>Rhodanobacteraceae</taxon>
        <taxon>Dyella</taxon>
    </lineage>
</organism>
<reference evidence="1 2" key="1">
    <citation type="journal article" date="2015" name="Antonie Van Leeuwenhoek">
        <title>A phylogenomic and molecular marker based taxonomic framework for the order Xanthomonadales: proposal to transfer the families Algiphilaceae and Solimonadaceae to the order Nevskiales ord. nov. and to create a new family within the order Xanthomonadales, the family Rhodanobacteraceae fam. nov., containing the genus Rhodanobacter and its closest relatives.</title>
        <authorList>
            <person name="Naushad S."/>
            <person name="Adeolu M."/>
            <person name="Wong S."/>
            <person name="Sohail M."/>
            <person name="Schellhorn H.E."/>
            <person name="Gupta R.S."/>
        </authorList>
    </citation>
    <scope>NUCLEOTIDE SEQUENCE [LARGE SCALE GENOMIC DNA]</scope>
    <source>
        <strain evidence="1 2">DSM 16301</strain>
    </source>
</reference>
<comment type="caution">
    <text evidence="1">The sequence shown here is derived from an EMBL/GenBank/DDBJ whole genome shotgun (WGS) entry which is preliminary data.</text>
</comment>
<dbReference type="STRING" id="1440762.Y882_02800"/>
<proteinExistence type="predicted"/>
<dbReference type="AlphaFoldDB" id="A0A0G9HCM2"/>
<dbReference type="PATRIC" id="fig|1440762.4.peg.3339"/>
<dbReference type="EMBL" id="JPLA01000006">
    <property type="protein sequence ID" value="KLD65457.1"/>
    <property type="molecule type" value="Genomic_DNA"/>
</dbReference>
<protein>
    <submittedName>
        <fullName evidence="1">Uncharacterized protein</fullName>
    </submittedName>
</protein>
<evidence type="ECO:0000313" key="1">
    <source>
        <dbReference type="EMBL" id="KLD65457.1"/>
    </source>
</evidence>
<accession>A0A0G9HCM2</accession>
<evidence type="ECO:0000313" key="2">
    <source>
        <dbReference type="Proteomes" id="UP000035481"/>
    </source>
</evidence>
<name>A0A0G9HCM2_9GAMM</name>
<gene>
    <name evidence="1" type="ORF">Y882_02800</name>
</gene>